<evidence type="ECO:0000313" key="1">
    <source>
        <dbReference type="EMBL" id="GAA6198689.1"/>
    </source>
</evidence>
<keyword evidence="2" id="KW-1185">Reference proteome</keyword>
<dbReference type="EMBL" id="BAABWU010000028">
    <property type="protein sequence ID" value="GAA6198689.1"/>
    <property type="molecule type" value="Genomic_DNA"/>
</dbReference>
<proteinExistence type="predicted"/>
<comment type="caution">
    <text evidence="1">The sequence shown here is derived from an EMBL/GenBank/DDBJ whole genome shotgun (WGS) entry which is preliminary data.</text>
</comment>
<sequence length="63" mass="6426">MAAFSFLTHASRSCGEWPEPAPRVVSQGDAAPSANAVNGMSAVIRNLDGSSLATQPPATSALR</sequence>
<dbReference type="Proteomes" id="UP001441944">
    <property type="component" value="Unassembled WGS sequence"/>
</dbReference>
<accession>A0ABQ0AS71</accession>
<reference evidence="1 2" key="1">
    <citation type="submission" date="2024-04" db="EMBL/GenBank/DDBJ databases">
        <title>Draft genome sequence of Pseudophaeobacter arcticus NBRC 116598.</title>
        <authorList>
            <person name="Miyakawa T."/>
            <person name="Kusuya Y."/>
            <person name="Miura T."/>
        </authorList>
    </citation>
    <scope>NUCLEOTIDE SEQUENCE [LARGE SCALE GENOMIC DNA]</scope>
    <source>
        <strain evidence="1 2">SU-CL00105</strain>
    </source>
</reference>
<gene>
    <name evidence="1" type="ORF">NBRC116598_41340</name>
</gene>
<evidence type="ECO:0000313" key="2">
    <source>
        <dbReference type="Proteomes" id="UP001441944"/>
    </source>
</evidence>
<protein>
    <submittedName>
        <fullName evidence="1">Uncharacterized protein</fullName>
    </submittedName>
</protein>
<organism evidence="1 2">
    <name type="scientific">Pseudophaeobacter arcticus</name>
    <dbReference type="NCBI Taxonomy" id="385492"/>
    <lineage>
        <taxon>Bacteria</taxon>
        <taxon>Pseudomonadati</taxon>
        <taxon>Pseudomonadota</taxon>
        <taxon>Alphaproteobacteria</taxon>
        <taxon>Rhodobacterales</taxon>
        <taxon>Paracoccaceae</taxon>
        <taxon>Pseudophaeobacter</taxon>
    </lineage>
</organism>
<name>A0ABQ0AS71_9RHOB</name>